<keyword evidence="3 7" id="KW-0597">Phosphoprotein</keyword>
<dbReference type="CDD" id="cd00130">
    <property type="entry name" value="PAS"/>
    <property type="match status" value="3"/>
</dbReference>
<feature type="coiled-coil region" evidence="8">
    <location>
        <begin position="660"/>
        <end position="687"/>
    </location>
</feature>
<keyword evidence="5" id="KW-0418">Kinase</keyword>
<dbReference type="Gene3D" id="3.40.50.2300">
    <property type="match status" value="1"/>
</dbReference>
<feature type="domain" description="Response regulatory" evidence="10">
    <location>
        <begin position="546"/>
        <end position="661"/>
    </location>
</feature>
<dbReference type="InterPro" id="IPR000014">
    <property type="entry name" value="PAS"/>
</dbReference>
<evidence type="ECO:0000259" key="9">
    <source>
        <dbReference type="PROSITE" id="PS50043"/>
    </source>
</evidence>
<dbReference type="SMART" id="SM00448">
    <property type="entry name" value="REC"/>
    <property type="match status" value="1"/>
</dbReference>
<comment type="caution">
    <text evidence="13">The sequence shown here is derived from an EMBL/GenBank/DDBJ whole genome shotgun (WGS) entry which is preliminary data.</text>
</comment>
<keyword evidence="14" id="KW-1185">Reference proteome</keyword>
<dbReference type="InterPro" id="IPR011006">
    <property type="entry name" value="CheY-like_superfamily"/>
</dbReference>
<feature type="domain" description="HTH luxR-type" evidence="9">
    <location>
        <begin position="677"/>
        <end position="742"/>
    </location>
</feature>
<sequence length="761" mass="83813">MERTAELLPNGGIMGARIRAYDWAATPLGPMENWPQSLRTTLSIMLNSAFPTYMAWGTDLISFYNDAYLPIMGDKPEGLGQPFPEVWAEAWDIIGLIAAQAIRGEASYFEDLPLTLMRKGYPEQTWFSFSYSPILDETGGVGGVLCTVHETTERVRAETALRESENKLAAILEQLPVGVGLTDPEGNITLSNRLLQHYALDKIPSRDPKQAVRWRGYTPEDQHLSFSDYPSARALRGEMVVPGVDFLATLHDGQEIWTRVSAAPFRNTAHESLSAVFVVQDIDREKRSEQALRESQARLQAAIDLVGLSPYTWDPATGTLDWDARLKAIWGLPPDAHVDEEVFLSGIHPKDRPRVEAAIAQCRDPAGPGLYAIEYRVIGIGDGIERWVSTQGRTTFENGQPVGFTGAALDITTRKRAEAALRESEERFRQFAENSSSTLWILNFETMNLEYLSSAFEPIWGEARETVLGDSSRWSRFVHPDDRQRARGALERVKLGEITTEEFRIIRQNGVVRWIRNTFFPIRDAQGQIHRAGGIAQDITRDEGRFVYVVDGEETDRRAVSHLLRDAGYRVRVFSSGKAFLEAAPALATGCVVLDIGRSGAGGLVIPRELKARHIGLPVIVLGDAKGDVAFAVQVMKAGAVDFLLVPYGSDQLLAAVASAAAITSEAEEQNQEADRVRLRIAEMSEREREVLAGLVAGKTNKEIGRDIGLSPRTVETHRAHVMQRLGVQTLSQAVLVATSAGFQSPGPGLKVPQGSGSSET</sequence>
<evidence type="ECO:0000256" key="7">
    <source>
        <dbReference type="PROSITE-ProRule" id="PRU00169"/>
    </source>
</evidence>
<dbReference type="GO" id="GO:0003677">
    <property type="term" value="F:DNA binding"/>
    <property type="evidence" value="ECO:0007669"/>
    <property type="project" value="UniProtKB-KW"/>
</dbReference>
<feature type="domain" description="PAC" evidence="12">
    <location>
        <begin position="371"/>
        <end position="423"/>
    </location>
</feature>
<evidence type="ECO:0000256" key="8">
    <source>
        <dbReference type="SAM" id="Coils"/>
    </source>
</evidence>
<evidence type="ECO:0000256" key="2">
    <source>
        <dbReference type="ARBA" id="ARBA00012438"/>
    </source>
</evidence>
<dbReference type="InterPro" id="IPR052162">
    <property type="entry name" value="Sensor_kinase/Photoreceptor"/>
</dbReference>
<dbReference type="GO" id="GO:0004673">
    <property type="term" value="F:protein histidine kinase activity"/>
    <property type="evidence" value="ECO:0007669"/>
    <property type="project" value="UniProtKB-EC"/>
</dbReference>
<dbReference type="PROSITE" id="PS50043">
    <property type="entry name" value="HTH_LUXR_2"/>
    <property type="match status" value="1"/>
</dbReference>
<dbReference type="Pfam" id="PF00072">
    <property type="entry name" value="Response_reg"/>
    <property type="match status" value="1"/>
</dbReference>
<dbReference type="SMART" id="SM00086">
    <property type="entry name" value="PAC"/>
    <property type="match status" value="4"/>
</dbReference>
<dbReference type="CDD" id="cd06170">
    <property type="entry name" value="LuxR_C_like"/>
    <property type="match status" value="1"/>
</dbReference>
<keyword evidence="4" id="KW-0808">Transferase</keyword>
<dbReference type="Gene3D" id="1.10.10.10">
    <property type="entry name" value="Winged helix-like DNA-binding domain superfamily/Winged helix DNA-binding domain"/>
    <property type="match status" value="1"/>
</dbReference>
<dbReference type="PANTHER" id="PTHR43304:SF1">
    <property type="entry name" value="PAC DOMAIN-CONTAINING PROTEIN"/>
    <property type="match status" value="1"/>
</dbReference>
<dbReference type="SMART" id="SM00421">
    <property type="entry name" value="HTH_LUXR"/>
    <property type="match status" value="1"/>
</dbReference>
<dbReference type="InterPro" id="IPR001789">
    <property type="entry name" value="Sig_transdc_resp-reg_receiver"/>
</dbReference>
<dbReference type="SUPFAM" id="SSF55785">
    <property type="entry name" value="PYP-like sensor domain (PAS domain)"/>
    <property type="match status" value="4"/>
</dbReference>
<reference evidence="13 14" key="1">
    <citation type="submission" date="2020-07" db="EMBL/GenBank/DDBJ databases">
        <title>Draft genome and description of Microvirga mediterraneensis Marseille-Q2068 sp. nov.</title>
        <authorList>
            <person name="Boxberger M."/>
        </authorList>
    </citation>
    <scope>NUCLEOTIDE SEQUENCE [LARGE SCALE GENOMIC DNA]</scope>
    <source>
        <strain evidence="13 14">Marseille-Q2068</strain>
    </source>
</reference>
<dbReference type="Pfam" id="PF08447">
    <property type="entry name" value="PAS_3"/>
    <property type="match status" value="2"/>
</dbReference>
<dbReference type="InterPro" id="IPR000700">
    <property type="entry name" value="PAS-assoc_C"/>
</dbReference>
<feature type="domain" description="PAC" evidence="12">
    <location>
        <begin position="110"/>
        <end position="163"/>
    </location>
</feature>
<evidence type="ECO:0000313" key="14">
    <source>
        <dbReference type="Proteomes" id="UP000572984"/>
    </source>
</evidence>
<organism evidence="13 14">
    <name type="scientific">Microvirga mediterraneensis</name>
    <dbReference type="NCBI Taxonomy" id="2754695"/>
    <lineage>
        <taxon>Bacteria</taxon>
        <taxon>Pseudomonadati</taxon>
        <taxon>Pseudomonadota</taxon>
        <taxon>Alphaproteobacteria</taxon>
        <taxon>Hyphomicrobiales</taxon>
        <taxon>Methylobacteriaceae</taxon>
        <taxon>Microvirga</taxon>
    </lineage>
</organism>
<dbReference type="AlphaFoldDB" id="A0A838BRQ4"/>
<dbReference type="InterPro" id="IPR013656">
    <property type="entry name" value="PAS_4"/>
</dbReference>
<keyword evidence="8" id="KW-0175">Coiled coil</keyword>
<feature type="domain" description="PAC" evidence="12">
    <location>
        <begin position="499"/>
        <end position="551"/>
    </location>
</feature>
<name>A0A838BRQ4_9HYPH</name>
<evidence type="ECO:0000259" key="11">
    <source>
        <dbReference type="PROSITE" id="PS50112"/>
    </source>
</evidence>
<proteinExistence type="predicted"/>
<dbReference type="SUPFAM" id="SSF52172">
    <property type="entry name" value="CheY-like"/>
    <property type="match status" value="1"/>
</dbReference>
<evidence type="ECO:0000256" key="5">
    <source>
        <dbReference type="ARBA" id="ARBA00022777"/>
    </source>
</evidence>
<dbReference type="Pfam" id="PF13426">
    <property type="entry name" value="PAS_9"/>
    <property type="match status" value="1"/>
</dbReference>
<dbReference type="SMART" id="SM00091">
    <property type="entry name" value="PAS"/>
    <property type="match status" value="4"/>
</dbReference>
<dbReference type="Pfam" id="PF00196">
    <property type="entry name" value="GerE"/>
    <property type="match status" value="1"/>
</dbReference>
<feature type="modified residue" description="4-aspartylphosphate" evidence="7">
    <location>
        <position position="595"/>
    </location>
</feature>
<dbReference type="EC" id="2.7.13.3" evidence="2"/>
<dbReference type="GO" id="GO:0000160">
    <property type="term" value="P:phosphorelay signal transduction system"/>
    <property type="evidence" value="ECO:0007669"/>
    <property type="project" value="InterPro"/>
</dbReference>
<dbReference type="Gene3D" id="2.10.70.100">
    <property type="match status" value="1"/>
</dbReference>
<comment type="catalytic activity">
    <reaction evidence="1">
        <text>ATP + protein L-histidine = ADP + protein N-phospho-L-histidine.</text>
        <dbReference type="EC" id="2.7.13.3"/>
    </reaction>
</comment>
<feature type="domain" description="PAS" evidence="11">
    <location>
        <begin position="424"/>
        <end position="497"/>
    </location>
</feature>
<dbReference type="PANTHER" id="PTHR43304">
    <property type="entry name" value="PHYTOCHROME-LIKE PROTEIN CPH1"/>
    <property type="match status" value="1"/>
</dbReference>
<dbReference type="InterPro" id="IPR013655">
    <property type="entry name" value="PAS_fold_3"/>
</dbReference>
<gene>
    <name evidence="13" type="ORF">H0S73_16300</name>
</gene>
<dbReference type="InterPro" id="IPR035965">
    <property type="entry name" value="PAS-like_dom_sf"/>
</dbReference>
<protein>
    <recommendedName>
        <fullName evidence="2">histidine kinase</fullName>
        <ecNumber evidence="2">2.7.13.3</ecNumber>
    </recommendedName>
</protein>
<evidence type="ECO:0000256" key="1">
    <source>
        <dbReference type="ARBA" id="ARBA00000085"/>
    </source>
</evidence>
<dbReference type="InterPro" id="IPR000792">
    <property type="entry name" value="Tscrpt_reg_LuxR_C"/>
</dbReference>
<feature type="domain" description="PAC" evidence="12">
    <location>
        <begin position="242"/>
        <end position="294"/>
    </location>
</feature>
<dbReference type="InterPro" id="IPR016032">
    <property type="entry name" value="Sig_transdc_resp-reg_C-effctor"/>
</dbReference>
<dbReference type="GO" id="GO:0006355">
    <property type="term" value="P:regulation of DNA-templated transcription"/>
    <property type="evidence" value="ECO:0007669"/>
    <property type="project" value="InterPro"/>
</dbReference>
<dbReference type="PROSITE" id="PS50110">
    <property type="entry name" value="RESPONSE_REGULATORY"/>
    <property type="match status" value="1"/>
</dbReference>
<evidence type="ECO:0000256" key="4">
    <source>
        <dbReference type="ARBA" id="ARBA00022679"/>
    </source>
</evidence>
<dbReference type="InterPro" id="IPR036388">
    <property type="entry name" value="WH-like_DNA-bd_sf"/>
</dbReference>
<dbReference type="Proteomes" id="UP000572984">
    <property type="component" value="Unassembled WGS sequence"/>
</dbReference>
<dbReference type="EMBL" id="JACDXJ010000001">
    <property type="protein sequence ID" value="MBA1157675.1"/>
    <property type="molecule type" value="Genomic_DNA"/>
</dbReference>
<evidence type="ECO:0000313" key="13">
    <source>
        <dbReference type="EMBL" id="MBA1157675.1"/>
    </source>
</evidence>
<dbReference type="PROSITE" id="PS50113">
    <property type="entry name" value="PAC"/>
    <property type="match status" value="4"/>
</dbReference>
<evidence type="ECO:0000256" key="6">
    <source>
        <dbReference type="ARBA" id="ARBA00023125"/>
    </source>
</evidence>
<accession>A0A838BRQ4</accession>
<dbReference type="PROSITE" id="PS50112">
    <property type="entry name" value="PAS"/>
    <property type="match status" value="1"/>
</dbReference>
<dbReference type="NCBIfam" id="TIGR00229">
    <property type="entry name" value="sensory_box"/>
    <property type="match status" value="3"/>
</dbReference>
<dbReference type="Pfam" id="PF08448">
    <property type="entry name" value="PAS_4"/>
    <property type="match status" value="1"/>
</dbReference>
<keyword evidence="6" id="KW-0238">DNA-binding</keyword>
<dbReference type="SUPFAM" id="SSF46894">
    <property type="entry name" value="C-terminal effector domain of the bipartite response regulators"/>
    <property type="match status" value="1"/>
</dbReference>
<dbReference type="PRINTS" id="PR00038">
    <property type="entry name" value="HTHLUXR"/>
</dbReference>
<evidence type="ECO:0000256" key="3">
    <source>
        <dbReference type="ARBA" id="ARBA00022553"/>
    </source>
</evidence>
<dbReference type="Gene3D" id="3.30.450.20">
    <property type="entry name" value="PAS domain"/>
    <property type="match status" value="4"/>
</dbReference>
<dbReference type="PROSITE" id="PS00622">
    <property type="entry name" value="HTH_LUXR_1"/>
    <property type="match status" value="1"/>
</dbReference>
<dbReference type="InterPro" id="IPR001610">
    <property type="entry name" value="PAC"/>
</dbReference>
<evidence type="ECO:0000259" key="10">
    <source>
        <dbReference type="PROSITE" id="PS50110"/>
    </source>
</evidence>
<evidence type="ECO:0000259" key="12">
    <source>
        <dbReference type="PROSITE" id="PS50113"/>
    </source>
</evidence>